<dbReference type="EMBL" id="CAIX01000064">
    <property type="protein sequence ID" value="CCI44219.1"/>
    <property type="molecule type" value="Genomic_DNA"/>
</dbReference>
<evidence type="ECO:0000313" key="2">
    <source>
        <dbReference type="Proteomes" id="UP000053237"/>
    </source>
</evidence>
<organism evidence="1 2">
    <name type="scientific">Albugo candida</name>
    <dbReference type="NCBI Taxonomy" id="65357"/>
    <lineage>
        <taxon>Eukaryota</taxon>
        <taxon>Sar</taxon>
        <taxon>Stramenopiles</taxon>
        <taxon>Oomycota</taxon>
        <taxon>Peronosporomycetes</taxon>
        <taxon>Albuginales</taxon>
        <taxon>Albuginaceae</taxon>
        <taxon>Albugo</taxon>
    </lineage>
</organism>
<dbReference type="InParanoid" id="A0A024GC11"/>
<name>A0A024GC11_9STRA</name>
<gene>
    <name evidence="1" type="ORF">BN9_050030</name>
</gene>
<protein>
    <submittedName>
        <fullName evidence="1">Uncharacterized protein</fullName>
    </submittedName>
</protein>
<proteinExistence type="predicted"/>
<dbReference type="Proteomes" id="UP000053237">
    <property type="component" value="Unassembled WGS sequence"/>
</dbReference>
<reference evidence="1 2" key="1">
    <citation type="submission" date="2012-05" db="EMBL/GenBank/DDBJ databases">
        <title>Recombination and specialization in a pathogen metapopulation.</title>
        <authorList>
            <person name="Gardiner A."/>
            <person name="Kemen E."/>
            <person name="Schultz-Larsen T."/>
            <person name="MacLean D."/>
            <person name="Van Oosterhout C."/>
            <person name="Jones J.D.G."/>
        </authorList>
    </citation>
    <scope>NUCLEOTIDE SEQUENCE [LARGE SCALE GENOMIC DNA]</scope>
    <source>
        <strain evidence="1 2">Ac Nc2</strain>
    </source>
</reference>
<sequence length="276" mass="31724">MRVERVHYPLVAAWQHEDPVSRFYQSSLLPLLGIPQGTENPRQDDSISAGMSGIHFPHEKSAFRLAFEKSYKLKPTNHTLWKPHDLEVLQAKRIRQFHKTYCAYVLPSHPANKSVSIAIQLSYDLEVLQAKRIRQFHKTYCACVLPSHPANKSVSIAIQLSKCECTFAVPKSVILICPFSLQILHKDLCDGDKRTYVRMQVLQRDHNFSDKEPDDIQRTRSIFQAESFLFLMLLPNHLRGLTFECKYCNATTISAIKNRTISKEHARSFKPRASCS</sequence>
<comment type="caution">
    <text evidence="1">The sequence shown here is derived from an EMBL/GenBank/DDBJ whole genome shotgun (WGS) entry which is preliminary data.</text>
</comment>
<keyword evidence="2" id="KW-1185">Reference proteome</keyword>
<evidence type="ECO:0000313" key="1">
    <source>
        <dbReference type="EMBL" id="CCI44219.1"/>
    </source>
</evidence>
<accession>A0A024GC11</accession>
<dbReference type="AlphaFoldDB" id="A0A024GC11"/>